<keyword evidence="3" id="KW-0732">Signal</keyword>
<sequence length="327" mass="34116">MKLSTHLCFLVWAVLSASRAQNQTATSLEGTKNSTGTSVTSLEGTKNSTDFLQPTPTTLLHLNAPTDGAVSATTANRTQETTKNKVDFDVTQDVGPEATTGSLVSIATPSQSEPDIIITDKAGSHFSGGYLILALIILVIAVLCGILWSLRKASRTYSFDLQRLPPAGCLNEPTGTFEPVNLDDLDQLGSGDQVTLDDLSPSLLTNGTTPQSKEKAPNGQTNTACSAIDAAEQEEPDANREDVPSTSGTSASAGGDPVDETSNSISVLMDSPAKEEQNEANNPFVCVGDPFIEIDLEDATQGEPSTTPPETPSSDLPSTSALTSSVA</sequence>
<dbReference type="OrthoDB" id="8942684at2759"/>
<feature type="signal peptide" evidence="3">
    <location>
        <begin position="1"/>
        <end position="20"/>
    </location>
</feature>
<gene>
    <name evidence="4" type="ORF">GSTENG00021207001</name>
</gene>
<dbReference type="KEGG" id="tng:GSTEN00021207G001"/>
<evidence type="ECO:0000256" key="3">
    <source>
        <dbReference type="SAM" id="SignalP"/>
    </source>
</evidence>
<keyword evidence="2" id="KW-0812">Transmembrane</keyword>
<keyword evidence="6" id="KW-1185">Reference proteome</keyword>
<organism evidence="4">
    <name type="scientific">Tetraodon nigroviridis</name>
    <name type="common">Spotted green pufferfish</name>
    <name type="synonym">Chelonodon nigroviridis</name>
    <dbReference type="NCBI Taxonomy" id="99883"/>
    <lineage>
        <taxon>Eukaryota</taxon>
        <taxon>Metazoa</taxon>
        <taxon>Chordata</taxon>
        <taxon>Craniata</taxon>
        <taxon>Vertebrata</taxon>
        <taxon>Euteleostomi</taxon>
        <taxon>Actinopterygii</taxon>
        <taxon>Neopterygii</taxon>
        <taxon>Teleostei</taxon>
        <taxon>Neoteleostei</taxon>
        <taxon>Acanthomorphata</taxon>
        <taxon>Eupercaria</taxon>
        <taxon>Tetraodontiformes</taxon>
        <taxon>Tetradontoidea</taxon>
        <taxon>Tetraodontidae</taxon>
        <taxon>Tetraodon</taxon>
    </lineage>
</organism>
<evidence type="ECO:0000313" key="4">
    <source>
        <dbReference type="EMBL" id="CAG02196.1"/>
    </source>
</evidence>
<reference evidence="5" key="3">
    <citation type="submission" date="2025-05" db="UniProtKB">
        <authorList>
            <consortium name="Ensembl"/>
        </authorList>
    </citation>
    <scope>IDENTIFICATION</scope>
</reference>
<accession>Q4SAY6</accession>
<feature type="chain" id="PRO_5014105166" evidence="3">
    <location>
        <begin position="21"/>
        <end position="327"/>
    </location>
</feature>
<feature type="region of interest" description="Disordered" evidence="1">
    <location>
        <begin position="181"/>
        <end position="327"/>
    </location>
</feature>
<feature type="transmembrane region" description="Helical" evidence="2">
    <location>
        <begin position="130"/>
        <end position="150"/>
    </location>
</feature>
<keyword evidence="2" id="KW-1133">Transmembrane helix</keyword>
<feature type="region of interest" description="Disordered" evidence="1">
    <location>
        <begin position="23"/>
        <end position="48"/>
    </location>
</feature>
<protein>
    <submittedName>
        <fullName evidence="4">(spotted green pufferfish) hypothetical protein</fullName>
    </submittedName>
</protein>
<reference evidence="4 6" key="1">
    <citation type="journal article" date="2004" name="Nature">
        <title>Genome duplication in the teleost fish Tetraodon nigroviridis reveals the early vertebrate proto-karyotype.</title>
        <authorList>
            <person name="Jaillon O."/>
            <person name="Aury J.-M."/>
            <person name="Brunet F."/>
            <person name="Petit J.-L."/>
            <person name="Stange-Thomann N."/>
            <person name="Mauceli E."/>
            <person name="Bouneau L."/>
            <person name="Fischer C."/>
            <person name="Ozouf-Costaz C."/>
            <person name="Bernot A."/>
            <person name="Nicaud S."/>
            <person name="Jaffe D."/>
            <person name="Fisher S."/>
            <person name="Lutfalla G."/>
            <person name="Dossat C."/>
            <person name="Segurens B."/>
            <person name="Dasilva C."/>
            <person name="Salanoubat M."/>
            <person name="Levy M."/>
            <person name="Boudet N."/>
            <person name="Castellano S."/>
            <person name="Anthouard V."/>
            <person name="Jubin C."/>
            <person name="Castelli V."/>
            <person name="Katinka M."/>
            <person name="Vacherie B."/>
            <person name="Biemont C."/>
            <person name="Skalli Z."/>
            <person name="Cattolico L."/>
            <person name="Poulain J."/>
            <person name="De Berardinis V."/>
            <person name="Cruaud C."/>
            <person name="Duprat S."/>
            <person name="Brottier P."/>
            <person name="Coutanceau J.-P."/>
            <person name="Gouzy J."/>
            <person name="Parra G."/>
            <person name="Lardier G."/>
            <person name="Chapple C."/>
            <person name="McKernan K.J."/>
            <person name="McEwan P."/>
            <person name="Bosak S."/>
            <person name="Kellis M."/>
            <person name="Volff J.-N."/>
            <person name="Guigo R."/>
            <person name="Zody M.C."/>
            <person name="Mesirov J."/>
            <person name="Lindblad-Toh K."/>
            <person name="Birren B."/>
            <person name="Nusbaum C."/>
            <person name="Kahn D."/>
            <person name="Robinson-Rechavi M."/>
            <person name="Laudet V."/>
            <person name="Schachter V."/>
            <person name="Quetier F."/>
            <person name="Saurin W."/>
            <person name="Scarpelli C."/>
            <person name="Wincker P."/>
            <person name="Lander E.S."/>
            <person name="Weissenbach J."/>
            <person name="Roest Crollius H."/>
        </authorList>
    </citation>
    <scope>NUCLEOTIDE SEQUENCE [LARGE SCALE GENOMIC DNA]</scope>
</reference>
<keyword evidence="2" id="KW-0472">Membrane</keyword>
<dbReference type="Proteomes" id="UP000007303">
    <property type="component" value="Unassembled WGS sequence"/>
</dbReference>
<dbReference type="EMBL" id="CAAE01014678">
    <property type="protein sequence ID" value="CAG02196.1"/>
    <property type="molecule type" value="Genomic_DNA"/>
</dbReference>
<name>Q4SAY6_TETNG</name>
<evidence type="ECO:0000313" key="5">
    <source>
        <dbReference type="Ensembl" id="ENSTNIP00000014185.1"/>
    </source>
</evidence>
<evidence type="ECO:0000313" key="6">
    <source>
        <dbReference type="Proteomes" id="UP000007303"/>
    </source>
</evidence>
<evidence type="ECO:0000256" key="1">
    <source>
        <dbReference type="SAM" id="MobiDB-lite"/>
    </source>
</evidence>
<evidence type="ECO:0000256" key="2">
    <source>
        <dbReference type="SAM" id="Phobius"/>
    </source>
</evidence>
<feature type="compositionally biased region" description="Low complexity" evidence="1">
    <location>
        <begin position="245"/>
        <end position="255"/>
    </location>
</feature>
<dbReference type="Ensembl" id="ENSTNIT00000014382.1">
    <property type="protein sequence ID" value="ENSTNIP00000014185.1"/>
    <property type="gene ID" value="ENSTNIG00000011246.1"/>
</dbReference>
<reference evidence="4" key="2">
    <citation type="submission" date="2004-02" db="EMBL/GenBank/DDBJ databases">
        <authorList>
            <consortium name="Genoscope"/>
            <consortium name="Whitehead Institute Centre for Genome Research"/>
        </authorList>
    </citation>
    <scope>NUCLEOTIDE SEQUENCE</scope>
</reference>
<dbReference type="OMA" id="GQTNTAC"/>
<dbReference type="HOGENOM" id="CLU_849829_0_0_1"/>
<proteinExistence type="predicted"/>
<dbReference type="AlphaFoldDB" id="Q4SAY6"/>
<feature type="compositionally biased region" description="Polar residues" evidence="1">
    <location>
        <begin position="202"/>
        <end position="211"/>
    </location>
</feature>